<dbReference type="RefSeq" id="YP_009200936.1">
    <property type="nucleotide sequence ID" value="NC_028826.1"/>
</dbReference>
<reference evidence="1 2" key="1">
    <citation type="submission" date="2015-08" db="EMBL/GenBank/DDBJ databases">
        <title>Complete genome sequence analysis of novel bacteriophage IME-EFm5.</title>
        <authorList>
            <person name="Gong P."/>
            <person name="Han W."/>
            <person name="Gu J."/>
        </authorList>
    </citation>
    <scope>NUCLEOTIDE SEQUENCE [LARGE SCALE GENOMIC DNA]</scope>
</reference>
<evidence type="ECO:0000313" key="2">
    <source>
        <dbReference type="Proteomes" id="UP000203130"/>
    </source>
</evidence>
<accession>A0A0M4RCH3</accession>
<protein>
    <submittedName>
        <fullName evidence="1">Uncharacterized protein</fullName>
    </submittedName>
</protein>
<dbReference type="OrthoDB" id="19196at10239"/>
<dbReference type="KEGG" id="vg:26628105"/>
<proteinExistence type="predicted"/>
<gene>
    <name evidence="1" type="ORF">EFm5_66</name>
</gene>
<evidence type="ECO:0000313" key="1">
    <source>
        <dbReference type="EMBL" id="ALF02035.1"/>
    </source>
</evidence>
<dbReference type="GeneID" id="26628105"/>
<organism evidence="1 2">
    <name type="scientific">Enterococcus phage IME-EFm5</name>
    <dbReference type="NCBI Taxonomy" id="1718158"/>
    <lineage>
        <taxon>Viruses</taxon>
        <taxon>Duplodnaviria</taxon>
        <taxon>Heunggongvirae</taxon>
        <taxon>Uroviricota</taxon>
        <taxon>Caudoviricetes</taxon>
        <taxon>Efemquintavirus</taxon>
        <taxon>Efemquintavirus Efm5</taxon>
    </lineage>
</organism>
<name>A0A0M4RCH3_9CAUD</name>
<sequence length="106" mass="12758">MLDAKEGQTYVCVKSDRPWWTVGKEYKVVLNSQNDLCFVDDEGDRWALRYWKYVENYFKLKETQSNAETEKHKYTTFEVNKVILRAYNMYDNDAQRLAFIKGYFAK</sequence>
<dbReference type="EMBL" id="KT588072">
    <property type="protein sequence ID" value="ALF02035.1"/>
    <property type="molecule type" value="Genomic_DNA"/>
</dbReference>
<dbReference type="Proteomes" id="UP000203130">
    <property type="component" value="Segment"/>
</dbReference>
<keyword evidence="2" id="KW-1185">Reference proteome</keyword>